<dbReference type="Proteomes" id="UP001062846">
    <property type="component" value="Chromosome 4"/>
</dbReference>
<evidence type="ECO:0000313" key="2">
    <source>
        <dbReference type="Proteomes" id="UP001062846"/>
    </source>
</evidence>
<gene>
    <name evidence="1" type="ORF">RHMOL_Rhmol04G0228200</name>
</gene>
<accession>A0ACC0P4L5</accession>
<reference evidence="1" key="1">
    <citation type="submission" date="2022-02" db="EMBL/GenBank/DDBJ databases">
        <title>Plant Genome Project.</title>
        <authorList>
            <person name="Zhang R.-G."/>
        </authorList>
    </citation>
    <scope>NUCLEOTIDE SEQUENCE</scope>
    <source>
        <strain evidence="1">AT1</strain>
    </source>
</reference>
<organism evidence="1 2">
    <name type="scientific">Rhododendron molle</name>
    <name type="common">Chinese azalea</name>
    <name type="synonym">Azalea mollis</name>
    <dbReference type="NCBI Taxonomy" id="49168"/>
    <lineage>
        <taxon>Eukaryota</taxon>
        <taxon>Viridiplantae</taxon>
        <taxon>Streptophyta</taxon>
        <taxon>Embryophyta</taxon>
        <taxon>Tracheophyta</taxon>
        <taxon>Spermatophyta</taxon>
        <taxon>Magnoliopsida</taxon>
        <taxon>eudicotyledons</taxon>
        <taxon>Gunneridae</taxon>
        <taxon>Pentapetalae</taxon>
        <taxon>asterids</taxon>
        <taxon>Ericales</taxon>
        <taxon>Ericaceae</taxon>
        <taxon>Ericoideae</taxon>
        <taxon>Rhodoreae</taxon>
        <taxon>Rhododendron</taxon>
    </lineage>
</organism>
<sequence>MSLKKAVDNLFCRLGLSIGRLRGQGYDGASNMQGEINGLKALILKENSSAYYVHCFAHQLQLALVAVAKKDDRIGYLLESVSKIGTVVGASCKRRDILRENEVERVVKALNLGEIESGRGLNQETSLKRPRDTRWSSHYSSSVRLMGMFASAIGVLEIVEEDGFQASSVLEVEDHEAGDDGELLHRQDREAGDDGKLLLRQDHKAGDDGELQSSVT</sequence>
<evidence type="ECO:0000313" key="1">
    <source>
        <dbReference type="EMBL" id="KAI8560089.1"/>
    </source>
</evidence>
<protein>
    <submittedName>
        <fullName evidence="1">Uncharacterized protein</fullName>
    </submittedName>
</protein>
<comment type="caution">
    <text evidence="1">The sequence shown here is derived from an EMBL/GenBank/DDBJ whole genome shotgun (WGS) entry which is preliminary data.</text>
</comment>
<keyword evidence="2" id="KW-1185">Reference proteome</keyword>
<dbReference type="EMBL" id="CM046391">
    <property type="protein sequence ID" value="KAI8560089.1"/>
    <property type="molecule type" value="Genomic_DNA"/>
</dbReference>
<proteinExistence type="predicted"/>
<name>A0ACC0P4L5_RHOML</name>